<keyword evidence="4 7" id="KW-0812">Transmembrane</keyword>
<dbReference type="CDD" id="cd06261">
    <property type="entry name" value="TM_PBP2"/>
    <property type="match status" value="1"/>
</dbReference>
<keyword evidence="2 7" id="KW-0813">Transport</keyword>
<evidence type="ECO:0000256" key="5">
    <source>
        <dbReference type="ARBA" id="ARBA00022989"/>
    </source>
</evidence>
<dbReference type="InterPro" id="IPR000515">
    <property type="entry name" value="MetI-like"/>
</dbReference>
<evidence type="ECO:0000256" key="3">
    <source>
        <dbReference type="ARBA" id="ARBA00022475"/>
    </source>
</evidence>
<evidence type="ECO:0000313" key="10">
    <source>
        <dbReference type="EMBL" id="MBP2059759.1"/>
    </source>
</evidence>
<name>A0A061A145_9ACTN</name>
<dbReference type="PROSITE" id="PS50928">
    <property type="entry name" value="ABC_TM1"/>
    <property type="match status" value="1"/>
</dbReference>
<dbReference type="EMBL" id="JAGGLR010000002">
    <property type="protein sequence ID" value="MBP2059759.1"/>
    <property type="molecule type" value="Genomic_DNA"/>
</dbReference>
<reference evidence="10 11" key="2">
    <citation type="submission" date="2021-03" db="EMBL/GenBank/DDBJ databases">
        <title>Genomic Encyclopedia of Type Strains, Phase IV (KMG-IV): sequencing the most valuable type-strain genomes for metagenomic binning, comparative biology and taxonomic classification.</title>
        <authorList>
            <person name="Goeker M."/>
        </authorList>
    </citation>
    <scope>NUCLEOTIDE SEQUENCE [LARGE SCALE GENOMIC DNA]</scope>
    <source>
        <strain evidence="10 11">DSM 41954</strain>
    </source>
</reference>
<feature type="transmembrane region" description="Helical" evidence="7">
    <location>
        <begin position="95"/>
        <end position="116"/>
    </location>
</feature>
<proteinExistence type="inferred from homology"/>
<dbReference type="Gene3D" id="1.10.3720.10">
    <property type="entry name" value="MetI-like"/>
    <property type="match status" value="1"/>
</dbReference>
<dbReference type="Pfam" id="PF00528">
    <property type="entry name" value="BPD_transp_1"/>
    <property type="match status" value="1"/>
</dbReference>
<feature type="transmembrane region" description="Helical" evidence="7">
    <location>
        <begin position="137"/>
        <end position="162"/>
    </location>
</feature>
<evidence type="ECO:0000313" key="9">
    <source>
        <dbReference type="EMBL" id="CDR15025.1"/>
    </source>
</evidence>
<dbReference type="GO" id="GO:0055085">
    <property type="term" value="P:transmembrane transport"/>
    <property type="evidence" value="ECO:0007669"/>
    <property type="project" value="InterPro"/>
</dbReference>
<evidence type="ECO:0000259" key="8">
    <source>
        <dbReference type="PROSITE" id="PS50928"/>
    </source>
</evidence>
<dbReference type="EMBL" id="LK022848">
    <property type="protein sequence ID" value="CDR15025.1"/>
    <property type="molecule type" value="Genomic_DNA"/>
</dbReference>
<organism evidence="9">
    <name type="scientific">Streptomyces iranensis</name>
    <dbReference type="NCBI Taxonomy" id="576784"/>
    <lineage>
        <taxon>Bacteria</taxon>
        <taxon>Bacillati</taxon>
        <taxon>Actinomycetota</taxon>
        <taxon>Actinomycetes</taxon>
        <taxon>Kitasatosporales</taxon>
        <taxon>Streptomycetaceae</taxon>
        <taxon>Streptomyces</taxon>
        <taxon>Streptomyces violaceusniger group</taxon>
    </lineage>
</organism>
<feature type="transmembrane region" description="Helical" evidence="7">
    <location>
        <begin position="174"/>
        <end position="194"/>
    </location>
</feature>
<dbReference type="RefSeq" id="WP_044579093.1">
    <property type="nucleotide sequence ID" value="NZ_BAABDR010000073.1"/>
</dbReference>
<keyword evidence="5 7" id="KW-1133">Transmembrane helix</keyword>
<keyword evidence="3" id="KW-1003">Cell membrane</keyword>
<dbReference type="GO" id="GO:0005886">
    <property type="term" value="C:plasma membrane"/>
    <property type="evidence" value="ECO:0007669"/>
    <property type="project" value="UniProtKB-SubCell"/>
</dbReference>
<comment type="similarity">
    <text evidence="7">Belongs to the binding-protein-dependent transport system permease family.</text>
</comment>
<dbReference type="AlphaFoldDB" id="A0A061A145"/>
<evidence type="ECO:0000256" key="6">
    <source>
        <dbReference type="ARBA" id="ARBA00023136"/>
    </source>
</evidence>
<sequence>MRGYVLRRTLLAVLQCLVVLVAVFAVGSLLPGDTADVLRGELGTPEQVTALRTQLGLDEPAWARFGHWLGNLLTGDLGNSLTTGVPVGDDIGRRIGVTLLLGVPALVLVMVAAPLLGTVSGLREGSRLDRTLNTAAVVLHAVPEFVLGLLLVASVSLAAGLLPATAVGMDTAALLAQPAVLVLPVTVLTARHLCDLARQIRAGVAAERHGPVAEHLRLLGMRERTVVLRHVLPGALGPAAQQFARCVEGLLGGAVLVEAVFGFRGLGSGFVEAVQNRDMPQVQTYALLFAGTAIVVNLAADLVAHRLAPRLEVTA</sequence>
<evidence type="ECO:0000256" key="7">
    <source>
        <dbReference type="RuleBase" id="RU363032"/>
    </source>
</evidence>
<dbReference type="HOGENOM" id="CLU_036879_0_1_11"/>
<dbReference type="InterPro" id="IPR035906">
    <property type="entry name" value="MetI-like_sf"/>
</dbReference>
<dbReference type="Pfam" id="PF19300">
    <property type="entry name" value="BPD_transp_1_N"/>
    <property type="match status" value="1"/>
</dbReference>
<evidence type="ECO:0000256" key="2">
    <source>
        <dbReference type="ARBA" id="ARBA00022448"/>
    </source>
</evidence>
<keyword evidence="6 7" id="KW-0472">Membrane</keyword>
<comment type="subcellular location">
    <subcellularLocation>
        <location evidence="1 7">Cell membrane</location>
        <topology evidence="1 7">Multi-pass membrane protein</topology>
    </subcellularLocation>
</comment>
<evidence type="ECO:0000313" key="11">
    <source>
        <dbReference type="Proteomes" id="UP000756710"/>
    </source>
</evidence>
<evidence type="ECO:0000256" key="4">
    <source>
        <dbReference type="ARBA" id="ARBA00022692"/>
    </source>
</evidence>
<accession>A0A061A145</accession>
<feature type="domain" description="ABC transmembrane type-1" evidence="8">
    <location>
        <begin position="95"/>
        <end position="300"/>
    </location>
</feature>
<evidence type="ECO:0000256" key="1">
    <source>
        <dbReference type="ARBA" id="ARBA00004651"/>
    </source>
</evidence>
<dbReference type="PANTHER" id="PTHR43163">
    <property type="entry name" value="DIPEPTIDE TRANSPORT SYSTEM PERMEASE PROTEIN DPPB-RELATED"/>
    <property type="match status" value="1"/>
</dbReference>
<dbReference type="InterPro" id="IPR045621">
    <property type="entry name" value="BPD_transp_1_N"/>
</dbReference>
<gene>
    <name evidence="10" type="ORF">J2Z30_000757</name>
    <name evidence="9" type="ORF">SIRAN8535</name>
</gene>
<dbReference type="Proteomes" id="UP000756710">
    <property type="component" value="Unassembled WGS sequence"/>
</dbReference>
<dbReference type="SUPFAM" id="SSF161098">
    <property type="entry name" value="MetI-like"/>
    <property type="match status" value="1"/>
</dbReference>
<dbReference type="PANTHER" id="PTHR43163:SF3">
    <property type="entry name" value="PEPTIDE ABC TRANSPORTER PERMEASE PROTEIN"/>
    <property type="match status" value="1"/>
</dbReference>
<feature type="transmembrane region" description="Helical" evidence="7">
    <location>
        <begin position="285"/>
        <end position="304"/>
    </location>
</feature>
<keyword evidence="11" id="KW-1185">Reference proteome</keyword>
<reference evidence="9" key="1">
    <citation type="submission" date="2014-05" db="EMBL/GenBank/DDBJ databases">
        <authorList>
            <person name="Horn Fabian"/>
        </authorList>
    </citation>
    <scope>NUCLEOTIDE SEQUENCE</scope>
</reference>
<protein>
    <submittedName>
        <fullName evidence="9">ABC-type transporter, integral membrane subunit</fullName>
    </submittedName>
    <submittedName>
        <fullName evidence="10">Peptide/nickel transport system permease protein</fullName>
    </submittedName>
</protein>